<keyword evidence="2" id="KW-1185">Reference proteome</keyword>
<protein>
    <submittedName>
        <fullName evidence="1">Uncharacterized protein</fullName>
    </submittedName>
</protein>
<dbReference type="Proteomes" id="UP000694398">
    <property type="component" value="Unassembled WGS sequence"/>
</dbReference>
<dbReference type="AlphaFoldDB" id="A0A8C2WCX9"/>
<proteinExistence type="predicted"/>
<sequence length="110" mass="12790">MAPYLDLAPELALQQKQRWLVPWHYNHPWFRFPSGTCNCSSCHHRVGEWNWFGACHGETGAYFTGTKVSWRLGGNLVSELGRVWEKMLKVIPRSLVHHSDFYCVTCVVLR</sequence>
<dbReference type="GO" id="GO:0016020">
    <property type="term" value="C:membrane"/>
    <property type="evidence" value="ECO:0007669"/>
    <property type="project" value="TreeGrafter"/>
</dbReference>
<dbReference type="PANTHER" id="PTHR46032">
    <property type="entry name" value="ALPHA-2,3-SIALYLTRANSFERASE ST3GAL I ISOFORM X1"/>
    <property type="match status" value="1"/>
</dbReference>
<evidence type="ECO:0000313" key="1">
    <source>
        <dbReference type="Ensembl" id="ENSCLAP00000025090.1"/>
    </source>
</evidence>
<dbReference type="PANTHER" id="PTHR46032:SF7">
    <property type="entry name" value="RIKEN CDNA 6430550D23 GENE"/>
    <property type="match status" value="1"/>
</dbReference>
<reference evidence="1" key="2">
    <citation type="submission" date="2025-09" db="UniProtKB">
        <authorList>
            <consortium name="Ensembl"/>
        </authorList>
    </citation>
    <scope>IDENTIFICATION</scope>
</reference>
<dbReference type="GO" id="GO:0003836">
    <property type="term" value="F:beta-galactoside (CMP) alpha-2,3-sialyltransferase activity"/>
    <property type="evidence" value="ECO:0007669"/>
    <property type="project" value="TreeGrafter"/>
</dbReference>
<accession>A0A8C2WCX9</accession>
<dbReference type="Ensembl" id="ENSCLAT00000025335.1">
    <property type="protein sequence ID" value="ENSCLAP00000025090.1"/>
    <property type="gene ID" value="ENSCLAG00000017231.1"/>
</dbReference>
<reference evidence="1" key="1">
    <citation type="submission" date="2025-08" db="UniProtKB">
        <authorList>
            <consortium name="Ensembl"/>
        </authorList>
    </citation>
    <scope>IDENTIFICATION</scope>
</reference>
<evidence type="ECO:0000313" key="2">
    <source>
        <dbReference type="Proteomes" id="UP000694398"/>
    </source>
</evidence>
<gene>
    <name evidence="1" type="primary">LOC102011130</name>
</gene>
<dbReference type="InterPro" id="IPR051757">
    <property type="entry name" value="Beta-gal_alpha2-3_sialyltrans"/>
</dbReference>
<name>A0A8C2WCX9_CHILA</name>
<dbReference type="GO" id="GO:0097503">
    <property type="term" value="P:sialylation"/>
    <property type="evidence" value="ECO:0007669"/>
    <property type="project" value="TreeGrafter"/>
</dbReference>
<organism evidence="1 2">
    <name type="scientific">Chinchilla lanigera</name>
    <name type="common">Long-tailed chinchilla</name>
    <name type="synonym">Chinchilla villidera</name>
    <dbReference type="NCBI Taxonomy" id="34839"/>
    <lineage>
        <taxon>Eukaryota</taxon>
        <taxon>Metazoa</taxon>
        <taxon>Chordata</taxon>
        <taxon>Craniata</taxon>
        <taxon>Vertebrata</taxon>
        <taxon>Euteleostomi</taxon>
        <taxon>Mammalia</taxon>
        <taxon>Eutheria</taxon>
        <taxon>Euarchontoglires</taxon>
        <taxon>Glires</taxon>
        <taxon>Rodentia</taxon>
        <taxon>Hystricomorpha</taxon>
        <taxon>Chinchillidae</taxon>
        <taxon>Chinchilla</taxon>
    </lineage>
</organism>